<dbReference type="Proteomes" id="UP001272940">
    <property type="component" value="Unassembled WGS sequence"/>
</dbReference>
<dbReference type="RefSeq" id="WP_088582715.1">
    <property type="nucleotide sequence ID" value="NZ_CP022048.2"/>
</dbReference>
<reference evidence="1 2" key="1">
    <citation type="journal article" date="2023" name="FEMS Microbes">
        <title>Whole genomes of deep-sea sponge-associated bacteria exhibit high novel natural product potential.</title>
        <authorList>
            <person name="Hesketh-Best P.J."/>
            <person name="January G.G."/>
            <person name="Koch M.J."/>
            <person name="Warburton P.J."/>
            <person name="Howell K.L."/>
            <person name="Upton M."/>
        </authorList>
    </citation>
    <scope>NUCLEOTIDE SEQUENCE [LARGE SCALE GENOMIC DNA]</scope>
    <source>
        <strain evidence="1 2">PC206-O</strain>
    </source>
</reference>
<gene>
    <name evidence="1" type="ORF">NJD11_04980</name>
</gene>
<name>A0ABU4KMQ4_BREVE</name>
<accession>A0ABU4KMQ4</accession>
<proteinExistence type="predicted"/>
<organism evidence="1 2">
    <name type="scientific">Brevundimonas vesicularis</name>
    <name type="common">Pseudomonas vesicularis</name>
    <dbReference type="NCBI Taxonomy" id="41276"/>
    <lineage>
        <taxon>Bacteria</taxon>
        <taxon>Pseudomonadati</taxon>
        <taxon>Pseudomonadota</taxon>
        <taxon>Alphaproteobacteria</taxon>
        <taxon>Caulobacterales</taxon>
        <taxon>Caulobacteraceae</taxon>
        <taxon>Brevundimonas</taxon>
    </lineage>
</organism>
<evidence type="ECO:0008006" key="3">
    <source>
        <dbReference type="Google" id="ProtNLM"/>
    </source>
</evidence>
<protein>
    <recommendedName>
        <fullName evidence="3">HTH luxR-type domain-containing protein</fullName>
    </recommendedName>
</protein>
<keyword evidence="2" id="KW-1185">Reference proteome</keyword>
<dbReference type="EMBL" id="JAMYEC010000002">
    <property type="protein sequence ID" value="MDX2334293.1"/>
    <property type="molecule type" value="Genomic_DNA"/>
</dbReference>
<dbReference type="GeneID" id="34014321"/>
<evidence type="ECO:0000313" key="2">
    <source>
        <dbReference type="Proteomes" id="UP001272940"/>
    </source>
</evidence>
<evidence type="ECO:0000313" key="1">
    <source>
        <dbReference type="EMBL" id="MDX2334293.1"/>
    </source>
</evidence>
<comment type="caution">
    <text evidence="1">The sequence shown here is derived from an EMBL/GenBank/DDBJ whole genome shotgun (WGS) entry which is preliminary data.</text>
</comment>
<sequence>MFTLAANHQVEQPLLRHTHRRSLRREWLELRMLCRPGIGLAAIAPRVCRLAREIVGAEAASLFWLDENAMPLGFFHEDSPEEARFLFVNEFERLFVGEGEINVFALAQARGRSCGHLLTPPASYFRSNTYNLLVRPSGHHHCLDLRIDDPCGGQAVLLLFRGDNPAFNDDQVAALAAFEPFLRRAGTSGRAQWRSQIANSGHLLFDPATGLICAMSDTAETMLRDSNMVGQGLDLGGRLESAPRFLTSLYQPLVESGEAAACIDVPAGRLSVKATLLRSRESQDQVLATLNYETPSEIALIDPVLAKRLSPLRSEMLLFAAAGGARDAVSDALDISKEATKKHLAEIYRVMDVKRWDDLAEALWR</sequence>